<proteinExistence type="predicted"/>
<feature type="non-terminal residue" evidence="1">
    <location>
        <position position="1"/>
    </location>
</feature>
<dbReference type="AlphaFoldDB" id="A0A147BM57"/>
<feature type="non-terminal residue" evidence="1">
    <location>
        <position position="107"/>
    </location>
</feature>
<protein>
    <submittedName>
        <fullName evidence="1">Uncharacterized protein</fullName>
    </submittedName>
</protein>
<organism evidence="1">
    <name type="scientific">Ixodes ricinus</name>
    <name type="common">Common tick</name>
    <name type="synonym">Acarus ricinus</name>
    <dbReference type="NCBI Taxonomy" id="34613"/>
    <lineage>
        <taxon>Eukaryota</taxon>
        <taxon>Metazoa</taxon>
        <taxon>Ecdysozoa</taxon>
        <taxon>Arthropoda</taxon>
        <taxon>Chelicerata</taxon>
        <taxon>Arachnida</taxon>
        <taxon>Acari</taxon>
        <taxon>Parasitiformes</taxon>
        <taxon>Ixodida</taxon>
        <taxon>Ixodoidea</taxon>
        <taxon>Ixodidae</taxon>
        <taxon>Ixodinae</taxon>
        <taxon>Ixodes</taxon>
    </lineage>
</organism>
<sequence length="107" mass="12321">TKPNAESCSCPIRAHNQSRCDYVTIRVPCHSYAPLRLKSNHMSEITIPMEPIKTLIDFICLLSAIKAITHSINAPRACGLFTVRDWFRYKNDEHHDDALLKMPDWLQ</sequence>
<name>A0A147BM57_IXORI</name>
<dbReference type="EMBL" id="GEGO01003527">
    <property type="protein sequence ID" value="JAR91877.1"/>
    <property type="molecule type" value="Transcribed_RNA"/>
</dbReference>
<evidence type="ECO:0000313" key="1">
    <source>
        <dbReference type="EMBL" id="JAR91877.1"/>
    </source>
</evidence>
<accession>A0A147BM57</accession>
<reference evidence="1" key="1">
    <citation type="journal article" date="2018" name="PLoS Negl. Trop. Dis.">
        <title>Sialome diversity of ticks revealed by RNAseq of single tick salivary glands.</title>
        <authorList>
            <person name="Perner J."/>
            <person name="Kropackova S."/>
            <person name="Kopacek P."/>
            <person name="Ribeiro J.M."/>
        </authorList>
    </citation>
    <scope>NUCLEOTIDE SEQUENCE</scope>
    <source>
        <strain evidence="1">Siblings of single egg batch collected in Ceske Budejovice</strain>
        <tissue evidence="1">Salivary glands</tissue>
    </source>
</reference>